<accession>A0A7X5XCL6</accession>
<comment type="caution">
    <text evidence="1">The sequence shown here is derived from an EMBL/GenBank/DDBJ whole genome shotgun (WGS) entry which is preliminary data.</text>
</comment>
<dbReference type="EMBL" id="JAALLH010000003">
    <property type="protein sequence ID" value="NIY70769.1"/>
    <property type="molecule type" value="Genomic_DNA"/>
</dbReference>
<proteinExistence type="predicted"/>
<reference evidence="1 2" key="1">
    <citation type="submission" date="2020-02" db="EMBL/GenBank/DDBJ databases">
        <title>Streptomyces malaysiensis DSM14702 (JHCC583434, PFL_A843) Genome sequencing and assembly.</title>
        <authorList>
            <person name="Samborskyy M."/>
        </authorList>
    </citation>
    <scope>NUCLEOTIDE SEQUENCE [LARGE SCALE GENOMIC DNA]</scope>
    <source>
        <strain evidence="1 2">DSM 14702</strain>
    </source>
</reference>
<sequence>MQHVGDVLAQRLNVVVCAVDQNHEIVGLCRVPGYADYDGDSMTSPAPASEWSA</sequence>
<dbReference type="Proteomes" id="UP000536624">
    <property type="component" value="Unassembled WGS sequence"/>
</dbReference>
<evidence type="ECO:0000313" key="2">
    <source>
        <dbReference type="Proteomes" id="UP000536624"/>
    </source>
</evidence>
<protein>
    <submittedName>
        <fullName evidence="1">Uncharacterized protein</fullName>
    </submittedName>
</protein>
<dbReference type="AlphaFoldDB" id="A0A7X5XCL6"/>
<gene>
    <name evidence="1" type="ORF">SMALB_8951</name>
</gene>
<organism evidence="1 2">
    <name type="scientific">Streptomyces malaysiensis</name>
    <dbReference type="NCBI Taxonomy" id="92644"/>
    <lineage>
        <taxon>Bacteria</taxon>
        <taxon>Bacillati</taxon>
        <taxon>Actinomycetota</taxon>
        <taxon>Actinomycetes</taxon>
        <taxon>Kitasatosporales</taxon>
        <taxon>Streptomycetaceae</taxon>
        <taxon>Streptomyces</taxon>
        <taxon>Streptomyces violaceusniger group</taxon>
    </lineage>
</organism>
<name>A0A7X5XCL6_STRMQ</name>
<evidence type="ECO:0000313" key="1">
    <source>
        <dbReference type="EMBL" id="NIY70769.1"/>
    </source>
</evidence>